<accession>A0A938Y9E3</accession>
<reference evidence="2" key="1">
    <citation type="submission" date="2021-01" db="EMBL/GenBank/DDBJ databases">
        <title>YIM 132084 draft genome.</title>
        <authorList>
            <person name="An D."/>
        </authorList>
    </citation>
    <scope>NUCLEOTIDE SEQUENCE</scope>
    <source>
        <strain evidence="2">YIM 132084</strain>
    </source>
</reference>
<evidence type="ECO:0000256" key="1">
    <source>
        <dbReference type="SAM" id="Phobius"/>
    </source>
</evidence>
<sequence length="164" mass="17378">MLEPWTVLIASHAVAASVALLLGPFQILRRVKGDPVHVLVGRIWAGLMLYVAAGSFFFGGYGGGIDLFLRALATWTLISVTVSIVQARRGNIAAHRGFMVGTWFGLVGAFIGVVAVHTRRVPSWFEARPLLMSLIAVGIVAVAGAVVGAALARYRADRVKGPAD</sequence>
<dbReference type="InterPro" id="IPR018750">
    <property type="entry name" value="DUF2306_membrane"/>
</dbReference>
<protein>
    <submittedName>
        <fullName evidence="2">DUF2306 domain-containing protein</fullName>
    </submittedName>
</protein>
<evidence type="ECO:0000313" key="3">
    <source>
        <dbReference type="Proteomes" id="UP000663792"/>
    </source>
</evidence>
<gene>
    <name evidence="2" type="ORF">JL106_14370</name>
</gene>
<dbReference type="AlphaFoldDB" id="A0A938Y9E3"/>
<name>A0A938Y9E3_9ACTN</name>
<evidence type="ECO:0000313" key="2">
    <source>
        <dbReference type="EMBL" id="MBM9468466.1"/>
    </source>
</evidence>
<dbReference type="Proteomes" id="UP000663792">
    <property type="component" value="Unassembled WGS sequence"/>
</dbReference>
<keyword evidence="1" id="KW-0812">Transmembrane</keyword>
<organism evidence="2 3">
    <name type="scientific">Nakamurella leprariae</name>
    <dbReference type="NCBI Taxonomy" id="2803911"/>
    <lineage>
        <taxon>Bacteria</taxon>
        <taxon>Bacillati</taxon>
        <taxon>Actinomycetota</taxon>
        <taxon>Actinomycetes</taxon>
        <taxon>Nakamurellales</taxon>
        <taxon>Nakamurellaceae</taxon>
        <taxon>Nakamurella</taxon>
    </lineage>
</organism>
<dbReference type="Pfam" id="PF10067">
    <property type="entry name" value="DUF2306"/>
    <property type="match status" value="1"/>
</dbReference>
<keyword evidence="3" id="KW-1185">Reference proteome</keyword>
<keyword evidence="1" id="KW-1133">Transmembrane helix</keyword>
<feature type="transmembrane region" description="Helical" evidence="1">
    <location>
        <begin position="39"/>
        <end position="61"/>
    </location>
</feature>
<proteinExistence type="predicted"/>
<feature type="transmembrane region" description="Helical" evidence="1">
    <location>
        <begin position="130"/>
        <end position="152"/>
    </location>
</feature>
<feature type="transmembrane region" description="Helical" evidence="1">
    <location>
        <begin position="97"/>
        <end position="118"/>
    </location>
</feature>
<keyword evidence="1" id="KW-0472">Membrane</keyword>
<dbReference type="RefSeq" id="WP_205261427.1">
    <property type="nucleotide sequence ID" value="NZ_JAERWK010000019.1"/>
</dbReference>
<comment type="caution">
    <text evidence="2">The sequence shown here is derived from an EMBL/GenBank/DDBJ whole genome shotgun (WGS) entry which is preliminary data.</text>
</comment>
<dbReference type="EMBL" id="JAERWK010000019">
    <property type="protein sequence ID" value="MBM9468466.1"/>
    <property type="molecule type" value="Genomic_DNA"/>
</dbReference>
<feature type="transmembrane region" description="Helical" evidence="1">
    <location>
        <begin position="6"/>
        <end position="27"/>
    </location>
</feature>
<feature type="transmembrane region" description="Helical" evidence="1">
    <location>
        <begin position="67"/>
        <end position="85"/>
    </location>
</feature>